<dbReference type="GO" id="GO:0003677">
    <property type="term" value="F:DNA binding"/>
    <property type="evidence" value="ECO:0007669"/>
    <property type="project" value="UniProtKB-KW"/>
</dbReference>
<evidence type="ECO:0000313" key="1">
    <source>
        <dbReference type="EMBL" id="AZI42826.1"/>
    </source>
</evidence>
<evidence type="ECO:0000313" key="2">
    <source>
        <dbReference type="Proteomes" id="UP000276417"/>
    </source>
</evidence>
<name>A0A3G8YNV8_9DEIO</name>
<dbReference type="PANTHER" id="PTHR21180:SF32">
    <property type="entry name" value="ENDONUCLEASE_EXONUCLEASE_PHOSPHATASE FAMILY DOMAIN-CONTAINING PROTEIN 1"/>
    <property type="match status" value="1"/>
</dbReference>
<dbReference type="RefSeq" id="WP_124870173.1">
    <property type="nucleotide sequence ID" value="NZ_CP034183.1"/>
</dbReference>
<gene>
    <name evidence="1" type="ORF">EHF33_08745</name>
</gene>
<sequence length="127" mass="12856">MSGSSPLERGAAAVLTALALGCGAWALLPAFSPALHRPTVTHAALPVSATAEAAPTYATTASVRPLISGRLNLNTATEEQLEALPSIGPALAARLIAARPYHTLADLDAVRGVGPVLLGKLTPLVSF</sequence>
<dbReference type="PANTHER" id="PTHR21180">
    <property type="entry name" value="ENDONUCLEASE/EXONUCLEASE/PHOSPHATASE FAMILY DOMAIN-CONTAINING PROTEIN 1"/>
    <property type="match status" value="1"/>
</dbReference>
<dbReference type="Pfam" id="PF12836">
    <property type="entry name" value="HHH_3"/>
    <property type="match status" value="1"/>
</dbReference>
<dbReference type="AlphaFoldDB" id="A0A3G8YNV8"/>
<dbReference type="GO" id="GO:0015628">
    <property type="term" value="P:protein secretion by the type II secretion system"/>
    <property type="evidence" value="ECO:0007669"/>
    <property type="project" value="TreeGrafter"/>
</dbReference>
<dbReference type="EMBL" id="CP034183">
    <property type="protein sequence ID" value="AZI42826.1"/>
    <property type="molecule type" value="Genomic_DNA"/>
</dbReference>
<dbReference type="KEGG" id="dph:EHF33_08745"/>
<dbReference type="SUPFAM" id="SSF47781">
    <property type="entry name" value="RuvA domain 2-like"/>
    <property type="match status" value="1"/>
</dbReference>
<keyword evidence="1" id="KW-0238">DNA-binding</keyword>
<protein>
    <submittedName>
        <fullName evidence="1">ComEA family DNA-binding protein</fullName>
    </submittedName>
</protein>
<proteinExistence type="predicted"/>
<dbReference type="InterPro" id="IPR051675">
    <property type="entry name" value="Endo/Exo/Phosphatase_dom_1"/>
</dbReference>
<organism evidence="1 2">
    <name type="scientific">Deinococcus psychrotolerans</name>
    <dbReference type="NCBI Taxonomy" id="2489213"/>
    <lineage>
        <taxon>Bacteria</taxon>
        <taxon>Thermotogati</taxon>
        <taxon>Deinococcota</taxon>
        <taxon>Deinococci</taxon>
        <taxon>Deinococcales</taxon>
        <taxon>Deinococcaceae</taxon>
        <taxon>Deinococcus</taxon>
    </lineage>
</organism>
<dbReference type="Proteomes" id="UP000276417">
    <property type="component" value="Chromosome 1"/>
</dbReference>
<keyword evidence="2" id="KW-1185">Reference proteome</keyword>
<dbReference type="InterPro" id="IPR010994">
    <property type="entry name" value="RuvA_2-like"/>
</dbReference>
<reference evidence="1 2" key="1">
    <citation type="submission" date="2018-11" db="EMBL/GenBank/DDBJ databases">
        <title>Deinococcus shelandsis sp. nov., isolated from South Shetland Islands soil of Antarctica.</title>
        <authorList>
            <person name="Tian J."/>
        </authorList>
    </citation>
    <scope>NUCLEOTIDE SEQUENCE [LARGE SCALE GENOMIC DNA]</scope>
    <source>
        <strain evidence="1 2">S14-83T</strain>
    </source>
</reference>
<accession>A0A3G8YNV8</accession>
<dbReference type="GO" id="GO:0015627">
    <property type="term" value="C:type II protein secretion system complex"/>
    <property type="evidence" value="ECO:0007669"/>
    <property type="project" value="TreeGrafter"/>
</dbReference>
<dbReference type="Gene3D" id="1.10.150.320">
    <property type="entry name" value="Photosystem II 12 kDa extrinsic protein"/>
    <property type="match status" value="1"/>
</dbReference>